<dbReference type="Gene3D" id="3.10.510.10">
    <property type="entry name" value="NE1680-like"/>
    <property type="match status" value="1"/>
</dbReference>
<reference evidence="2" key="1">
    <citation type="journal article" date="2019" name="Int. J. Syst. Evol. Microbiol.">
        <title>The Global Catalogue of Microorganisms (GCM) 10K type strain sequencing project: providing services to taxonomists for standard genome sequencing and annotation.</title>
        <authorList>
            <consortium name="The Broad Institute Genomics Platform"/>
            <consortium name="The Broad Institute Genome Sequencing Center for Infectious Disease"/>
            <person name="Wu L."/>
            <person name="Ma J."/>
        </authorList>
    </citation>
    <scope>NUCLEOTIDE SEQUENCE [LARGE SCALE GENOMIC DNA]</scope>
    <source>
        <strain evidence="2">JCM 15608</strain>
    </source>
</reference>
<proteinExistence type="predicted"/>
<accession>A0ABP3WG71</accession>
<comment type="caution">
    <text evidence="1">The sequence shown here is derived from an EMBL/GenBank/DDBJ whole genome shotgun (WGS) entry which is preliminary data.</text>
</comment>
<keyword evidence="2" id="KW-1185">Reference proteome</keyword>
<dbReference type="RefSeq" id="WP_343817108.1">
    <property type="nucleotide sequence ID" value="NZ_BAAAFA010000005.1"/>
</dbReference>
<dbReference type="Pfam" id="PF09630">
    <property type="entry name" value="DUF2024"/>
    <property type="match status" value="1"/>
</dbReference>
<dbReference type="EMBL" id="BAAAFA010000005">
    <property type="protein sequence ID" value="GAA0817143.1"/>
    <property type="molecule type" value="Genomic_DNA"/>
</dbReference>
<dbReference type="Proteomes" id="UP001500021">
    <property type="component" value="Unassembled WGS sequence"/>
</dbReference>
<dbReference type="InterPro" id="IPR023122">
    <property type="entry name" value="NE1680-like_sf"/>
</dbReference>
<organism evidence="1 2">
    <name type="scientific">Colwellia asteriadis</name>
    <dbReference type="NCBI Taxonomy" id="517723"/>
    <lineage>
        <taxon>Bacteria</taxon>
        <taxon>Pseudomonadati</taxon>
        <taxon>Pseudomonadota</taxon>
        <taxon>Gammaproteobacteria</taxon>
        <taxon>Alteromonadales</taxon>
        <taxon>Colwelliaceae</taxon>
        <taxon>Colwellia</taxon>
    </lineage>
</organism>
<name>A0ABP3WG71_9GAMM</name>
<dbReference type="SUPFAM" id="SSF160766">
    <property type="entry name" value="NE1680-like"/>
    <property type="match status" value="1"/>
</dbReference>
<evidence type="ECO:0000313" key="2">
    <source>
        <dbReference type="Proteomes" id="UP001500021"/>
    </source>
</evidence>
<evidence type="ECO:0008006" key="3">
    <source>
        <dbReference type="Google" id="ProtNLM"/>
    </source>
</evidence>
<evidence type="ECO:0000313" key="1">
    <source>
        <dbReference type="EMBL" id="GAA0817143.1"/>
    </source>
</evidence>
<dbReference type="InterPro" id="IPR018592">
    <property type="entry name" value="DUF2024"/>
</dbReference>
<protein>
    <recommendedName>
        <fullName evidence="3">DUF2024 family protein</fullName>
    </recommendedName>
</protein>
<sequence>MKIHVYDTHVHTTTGQYIHFDVLVDDDNVNHVAQYAKRYLDSLGVSTNNIEQSRCNFCHSEMAPPEVQENIVLHGHSILRL</sequence>
<gene>
    <name evidence="1" type="ORF">GCM10009111_17980</name>
</gene>